<dbReference type="AlphaFoldDB" id="Q0U6L7"/>
<dbReference type="KEGG" id="pno:SNOG_12597"/>
<organism evidence="1 2">
    <name type="scientific">Phaeosphaeria nodorum (strain SN15 / ATCC MYA-4574 / FGSC 10173)</name>
    <name type="common">Glume blotch fungus</name>
    <name type="synonym">Parastagonospora nodorum</name>
    <dbReference type="NCBI Taxonomy" id="321614"/>
    <lineage>
        <taxon>Eukaryota</taxon>
        <taxon>Fungi</taxon>
        <taxon>Dikarya</taxon>
        <taxon>Ascomycota</taxon>
        <taxon>Pezizomycotina</taxon>
        <taxon>Dothideomycetes</taxon>
        <taxon>Pleosporomycetidae</taxon>
        <taxon>Pleosporales</taxon>
        <taxon>Pleosporineae</taxon>
        <taxon>Phaeosphaeriaceae</taxon>
        <taxon>Parastagonospora</taxon>
    </lineage>
</organism>
<evidence type="ECO:0000313" key="2">
    <source>
        <dbReference type="Proteomes" id="UP000001055"/>
    </source>
</evidence>
<evidence type="ECO:0000313" key="1">
    <source>
        <dbReference type="EMBL" id="EAT79895.2"/>
    </source>
</evidence>
<dbReference type="InParanoid" id="Q0U6L7"/>
<dbReference type="RefSeq" id="XP_001802818.1">
    <property type="nucleotide sequence ID" value="XM_001802766.1"/>
</dbReference>
<gene>
    <name evidence="1" type="ORF">SNOG_12597</name>
</gene>
<accession>Q0U6L7</accession>
<protein>
    <submittedName>
        <fullName evidence="1">Uncharacterized protein</fullName>
    </submittedName>
</protein>
<dbReference type="EMBL" id="CH445347">
    <property type="protein sequence ID" value="EAT79895.2"/>
    <property type="molecule type" value="Genomic_DNA"/>
</dbReference>
<dbReference type="VEuPathDB" id="FungiDB:JI435_125970"/>
<name>Q0U6L7_PHANO</name>
<dbReference type="GeneID" id="5979729"/>
<dbReference type="Proteomes" id="UP000001055">
    <property type="component" value="Unassembled WGS sequence"/>
</dbReference>
<proteinExistence type="predicted"/>
<sequence length="230" mass="25294">MGSKANNRSQEMFLRHSTNMVILFSPCGILSIQDSGSVTQIGDSDRLLVPNEPCIARTPYYSHASAAINVKQSSEQNIDIMGMDPPTPVIPKILIEADIGPTSESLQETAVMPCSESSKSAFTLAANDHDWDDETRVPETIHGSQDKNHIEEDLSTSALLVEKLMGETAGIMSSSKAEVFQGCREWEGSTVSEEPQELLSKYGSKREKVLRSSKNAEKFLDMQSITPWLE</sequence>
<dbReference type="HOGENOM" id="CLU_1205147_0_0_1"/>
<reference evidence="2" key="1">
    <citation type="journal article" date="2007" name="Plant Cell">
        <title>Dothideomycete-plant interactions illuminated by genome sequencing and EST analysis of the wheat pathogen Stagonospora nodorum.</title>
        <authorList>
            <person name="Hane J.K."/>
            <person name="Lowe R.G."/>
            <person name="Solomon P.S."/>
            <person name="Tan K.C."/>
            <person name="Schoch C.L."/>
            <person name="Spatafora J.W."/>
            <person name="Crous P.W."/>
            <person name="Kodira C."/>
            <person name="Birren B.W."/>
            <person name="Galagan J.E."/>
            <person name="Torriani S.F."/>
            <person name="McDonald B.A."/>
            <person name="Oliver R.P."/>
        </authorList>
    </citation>
    <scope>NUCLEOTIDE SEQUENCE [LARGE SCALE GENOMIC DNA]</scope>
    <source>
        <strain evidence="2">SN15 / ATCC MYA-4574 / FGSC 10173</strain>
    </source>
</reference>